<dbReference type="EMBL" id="KV428686">
    <property type="protein sequence ID" value="KZT31273.1"/>
    <property type="molecule type" value="Genomic_DNA"/>
</dbReference>
<proteinExistence type="predicted"/>
<dbReference type="PROSITE" id="PS50980">
    <property type="entry name" value="COA_CT_NTER"/>
    <property type="match status" value="1"/>
</dbReference>
<dbReference type="STRING" id="1314776.A0A165WKM9"/>
<feature type="domain" description="CoA carboxyltransferase N-terminal" evidence="1">
    <location>
        <begin position="586"/>
        <end position="912"/>
    </location>
</feature>
<keyword evidence="3" id="KW-1185">Reference proteome</keyword>
<name>A0A165WKM9_9AGAM</name>
<dbReference type="OrthoDB" id="14612at2759"/>
<dbReference type="InterPro" id="IPR013537">
    <property type="entry name" value="AcCoA_COase_cen"/>
</dbReference>
<evidence type="ECO:0000313" key="2">
    <source>
        <dbReference type="EMBL" id="KZT31273.1"/>
    </source>
</evidence>
<dbReference type="Gene3D" id="2.40.460.10">
    <property type="entry name" value="Biotin dependent carboxylase carboxyltransferase"/>
    <property type="match status" value="1"/>
</dbReference>
<dbReference type="AlphaFoldDB" id="A0A165WKM9"/>
<dbReference type="PANTHER" id="PTHR45728:SF3">
    <property type="entry name" value="ACETYL-COA CARBOXYLASE"/>
    <property type="match status" value="1"/>
</dbReference>
<sequence length="958" mass="106366">MPLVASVDGTVQFIKQPGVSLKPGDVFGILSLDDPDRVNHAKPLEGQLPKMGLPSVVGSESQQQPNFGIDILNNILDGYDTQAIIASALKDVVDVMRNAKLFFSEASAVLSVLSGRIPGKLEDSLRATIENVKAKTNPIEIPATRIRKLLETYIERNIRAQDRTMFRDPPAPLVDVVDRHKSCPQFPEWDVFANLPSRCESTEKLFGGSIEARPPQGANKNKLVLYLLDMIETSGSSFNSFDSKLNTALQELAALQSRRVFSGYLYNVDPMRFTLGSCTSAPSTPSLAGDVGADNRRQGSVSDLTYILGQNQSRPVRHGAIAWLSDFKSLTNGFAKVTASLPLFNPEELSRRHGPENQAHKVLNLAKAILALRGVRRVSFDLWRKGQYPSYFTLRDVAEVWQEEEAICNIEPALAAQLELSRLSNYNLIPCFVENPQIHIYHAVAREIPVESRFLVRALIRPGRIRGNMRMSEYLFSETDRLVTGILDALEVLSAQYRHSDCNHIAMNSLHNLTLTFDEVVQTISGFIGAMERDCNVIPICYIIDNVSGFILNFHTYQEIVPNKASTILKSFGEKGPLHLQPVNQPYPTKESLPPKRYQAHSVGTTYVYDFPDLLGKALHNHWLARRVLDPSMKIPQSLPKSKELVLDENEELQEVDCTPGNNNCGMGRSIAVIANDITYKIGSFGPQEDHFFHADPHYARSRGLPRVYLSASSDARIGLAEEALDLFSVAWNDPSDVDVTKGVKYLYLTHEAFLKINEKSAESVRTTEITEDGERRHMLTNIIGLQDGLGVECLKGSGLIAGETSRAYDDIVTIMLVTARSLGIGAYLVRLGQRAAQVEGQPIIFTGAPALNKVLGRKVYTLNLQLGGTQIMHKNGVSHLTASSDLEGVTRIIHTETWDRDITYVHPKGPYDPRWFIEGKVDETTPEWLSGFFDKRSSQETLSGWAQTVVCITPSLT</sequence>
<evidence type="ECO:0000313" key="3">
    <source>
        <dbReference type="Proteomes" id="UP000076798"/>
    </source>
</evidence>
<dbReference type="GO" id="GO:0005524">
    <property type="term" value="F:ATP binding"/>
    <property type="evidence" value="ECO:0007669"/>
    <property type="project" value="InterPro"/>
</dbReference>
<dbReference type="SUPFAM" id="SSF52096">
    <property type="entry name" value="ClpP/crotonase"/>
    <property type="match status" value="2"/>
</dbReference>
<gene>
    <name evidence="2" type="ORF">SISSUDRAFT_1067904</name>
</gene>
<dbReference type="Gene3D" id="3.90.226.10">
    <property type="entry name" value="2-enoyl-CoA Hydratase, Chain A, domain 1"/>
    <property type="match status" value="2"/>
</dbReference>
<dbReference type="GO" id="GO:0005739">
    <property type="term" value="C:mitochondrion"/>
    <property type="evidence" value="ECO:0007669"/>
    <property type="project" value="TreeGrafter"/>
</dbReference>
<dbReference type="Proteomes" id="UP000076798">
    <property type="component" value="Unassembled WGS sequence"/>
</dbReference>
<dbReference type="InterPro" id="IPR011762">
    <property type="entry name" value="COA_CT_N"/>
</dbReference>
<dbReference type="InterPro" id="IPR049076">
    <property type="entry name" value="ACCA"/>
</dbReference>
<dbReference type="GO" id="GO:0006633">
    <property type="term" value="P:fatty acid biosynthetic process"/>
    <property type="evidence" value="ECO:0007669"/>
    <property type="project" value="InterPro"/>
</dbReference>
<dbReference type="PANTHER" id="PTHR45728">
    <property type="entry name" value="ACETYL-COA CARBOXYLASE, ISOFORM A"/>
    <property type="match status" value="1"/>
</dbReference>
<organism evidence="2 3">
    <name type="scientific">Sistotremastrum suecicum HHB10207 ss-3</name>
    <dbReference type="NCBI Taxonomy" id="1314776"/>
    <lineage>
        <taxon>Eukaryota</taxon>
        <taxon>Fungi</taxon>
        <taxon>Dikarya</taxon>
        <taxon>Basidiomycota</taxon>
        <taxon>Agaricomycotina</taxon>
        <taxon>Agaricomycetes</taxon>
        <taxon>Sistotremastrales</taxon>
        <taxon>Sistotremastraceae</taxon>
        <taxon>Sistotremastrum</taxon>
    </lineage>
</organism>
<dbReference type="InterPro" id="IPR029045">
    <property type="entry name" value="ClpP/crotonase-like_dom_sf"/>
</dbReference>
<reference evidence="2 3" key="1">
    <citation type="journal article" date="2016" name="Mol. Biol. Evol.">
        <title>Comparative Genomics of Early-Diverging Mushroom-Forming Fungi Provides Insights into the Origins of Lignocellulose Decay Capabilities.</title>
        <authorList>
            <person name="Nagy L.G."/>
            <person name="Riley R."/>
            <person name="Tritt A."/>
            <person name="Adam C."/>
            <person name="Daum C."/>
            <person name="Floudas D."/>
            <person name="Sun H."/>
            <person name="Yadav J.S."/>
            <person name="Pangilinan J."/>
            <person name="Larsson K.H."/>
            <person name="Matsuura K."/>
            <person name="Barry K."/>
            <person name="Labutti K."/>
            <person name="Kuo R."/>
            <person name="Ohm R.A."/>
            <person name="Bhattacharya S.S."/>
            <person name="Shirouzu T."/>
            <person name="Yoshinaga Y."/>
            <person name="Martin F.M."/>
            <person name="Grigoriev I.V."/>
            <person name="Hibbett D.S."/>
        </authorList>
    </citation>
    <scope>NUCLEOTIDE SEQUENCE [LARGE SCALE GENOMIC DNA]</scope>
    <source>
        <strain evidence="2 3">HHB10207 ss-3</strain>
    </source>
</reference>
<dbReference type="Pfam" id="PF08326">
    <property type="entry name" value="ACC_central"/>
    <property type="match status" value="2"/>
</dbReference>
<protein>
    <recommendedName>
        <fullName evidence="1">CoA carboxyltransferase N-terminal domain-containing protein</fullName>
    </recommendedName>
</protein>
<dbReference type="GO" id="GO:0003989">
    <property type="term" value="F:acetyl-CoA carboxylase activity"/>
    <property type="evidence" value="ECO:0007669"/>
    <property type="project" value="InterPro"/>
</dbReference>
<dbReference type="Pfam" id="PF01039">
    <property type="entry name" value="Carboxyl_trans"/>
    <property type="match status" value="1"/>
</dbReference>
<dbReference type="InterPro" id="IPR034733">
    <property type="entry name" value="AcCoA_carboxyl_beta"/>
</dbReference>
<evidence type="ECO:0000259" key="1">
    <source>
        <dbReference type="PROSITE" id="PS50980"/>
    </source>
</evidence>
<accession>A0A165WKM9</accession>